<gene>
    <name evidence="6" type="ORF">J2S42_000555</name>
</gene>
<dbReference type="SUPFAM" id="SSF56645">
    <property type="entry name" value="Acyl-CoA dehydrogenase NM domain-like"/>
    <property type="match status" value="1"/>
</dbReference>
<dbReference type="EMBL" id="JAUSUZ010000001">
    <property type="protein sequence ID" value="MDQ0363886.1"/>
    <property type="molecule type" value="Genomic_DNA"/>
</dbReference>
<dbReference type="SUPFAM" id="SSF47203">
    <property type="entry name" value="Acyl-CoA dehydrogenase C-terminal domain-like"/>
    <property type="match status" value="1"/>
</dbReference>
<keyword evidence="4" id="KW-0274">FAD</keyword>
<evidence type="ECO:0000256" key="3">
    <source>
        <dbReference type="ARBA" id="ARBA00022630"/>
    </source>
</evidence>
<accession>A0AAE4AVP2</accession>
<dbReference type="Gene3D" id="1.20.140.10">
    <property type="entry name" value="Butyryl-CoA Dehydrogenase, subunit A, domain 3"/>
    <property type="match status" value="1"/>
</dbReference>
<organism evidence="6 7">
    <name type="scientific">Catenuloplanes indicus</name>
    <dbReference type="NCBI Taxonomy" id="137267"/>
    <lineage>
        <taxon>Bacteria</taxon>
        <taxon>Bacillati</taxon>
        <taxon>Actinomycetota</taxon>
        <taxon>Actinomycetes</taxon>
        <taxon>Micromonosporales</taxon>
        <taxon>Micromonosporaceae</taxon>
        <taxon>Catenuloplanes</taxon>
    </lineage>
</organism>
<comment type="cofactor">
    <cofactor evidence="1">
        <name>FAD</name>
        <dbReference type="ChEBI" id="CHEBI:57692"/>
    </cofactor>
</comment>
<proteinExistence type="inferred from homology"/>
<evidence type="ECO:0000259" key="5">
    <source>
        <dbReference type="Pfam" id="PF00441"/>
    </source>
</evidence>
<dbReference type="PANTHER" id="PTHR43884:SF19">
    <property type="entry name" value="ACYL-COA DEHYDROGENASE FADE4-RELATED"/>
    <property type="match status" value="1"/>
</dbReference>
<comment type="caution">
    <text evidence="6">The sequence shown here is derived from an EMBL/GenBank/DDBJ whole genome shotgun (WGS) entry which is preliminary data.</text>
</comment>
<sequence>MTAAGTLSDLETRLGDPDDAANPLGTAAVLAADERGELLADGETALADFGMNAEFVPAELGGRLRTADGLARTVRAVFRRDCTLGLGYGITNFVAAAPVWTSGDDNQRRRLAGLLLGGGRAAAGYTELAHGNDFSRAELTARPYRSSLLVDGRKELINNVGRAETLVLFTRTELRPGSRSHSHLMVDLTTLPSRTLRHLPRFHTSGVRGCMLGGVEFRDSPVPRAAMIGEQGGAMETVLRAFQTTRAVLPGVMVGVLDTQLRIVLRFAAGRRLYGRTVADLPHARAVLAGVFTDLLVADCLATVGARALHVLPAETSVPTAVVKYLVPKLLEDANHRLAVLLGARSFLRDGDCAMFQKNLRDLPVVSLAHAGAAVCQATIIPQLPRMAAAAWSGAEPAPAEVFRLDAALPPLRFDALEITARGRDRITAVLPAEAARADTDPRIAALCRVFAGELRRLRDDCRELPPRDRTVIAGPAAFALADRYATLVAAAACVGVWRQAESAFLRDPAWLEAALHRLAARLGTAAGPTPAGLHEPLHAELRRRLADARTLDLGATRLAGATT</sequence>
<dbReference type="GO" id="GO:0003995">
    <property type="term" value="F:acyl-CoA dehydrogenase activity"/>
    <property type="evidence" value="ECO:0007669"/>
    <property type="project" value="TreeGrafter"/>
</dbReference>
<dbReference type="Gene3D" id="1.10.540.10">
    <property type="entry name" value="Acyl-CoA dehydrogenase/oxidase, N-terminal domain"/>
    <property type="match status" value="1"/>
</dbReference>
<keyword evidence="3" id="KW-0285">Flavoprotein</keyword>
<name>A0AAE4AVP2_9ACTN</name>
<dbReference type="GO" id="GO:0005886">
    <property type="term" value="C:plasma membrane"/>
    <property type="evidence" value="ECO:0007669"/>
    <property type="project" value="TreeGrafter"/>
</dbReference>
<dbReference type="AlphaFoldDB" id="A0AAE4AVP2"/>
<comment type="similarity">
    <text evidence="2">Belongs to the acyl-CoA dehydrogenase family.</text>
</comment>
<dbReference type="Proteomes" id="UP001240236">
    <property type="component" value="Unassembled WGS sequence"/>
</dbReference>
<dbReference type="Gene3D" id="2.40.110.10">
    <property type="entry name" value="Butyryl-CoA Dehydrogenase, subunit A, domain 2"/>
    <property type="match status" value="1"/>
</dbReference>
<evidence type="ECO:0000313" key="7">
    <source>
        <dbReference type="Proteomes" id="UP001240236"/>
    </source>
</evidence>
<reference evidence="6 7" key="1">
    <citation type="submission" date="2023-07" db="EMBL/GenBank/DDBJ databases">
        <title>Sequencing the genomes of 1000 actinobacteria strains.</title>
        <authorList>
            <person name="Klenk H.-P."/>
        </authorList>
    </citation>
    <scope>NUCLEOTIDE SEQUENCE [LARGE SCALE GENOMIC DNA]</scope>
    <source>
        <strain evidence="6 7">DSM 44709</strain>
    </source>
</reference>
<evidence type="ECO:0000256" key="4">
    <source>
        <dbReference type="ARBA" id="ARBA00022827"/>
    </source>
</evidence>
<dbReference type="InterPro" id="IPR036250">
    <property type="entry name" value="AcylCo_DH-like_C"/>
</dbReference>
<dbReference type="PANTHER" id="PTHR43884">
    <property type="entry name" value="ACYL-COA DEHYDROGENASE"/>
    <property type="match status" value="1"/>
</dbReference>
<dbReference type="InterPro" id="IPR009100">
    <property type="entry name" value="AcylCoA_DH/oxidase_NM_dom_sf"/>
</dbReference>
<feature type="domain" description="Acyl-CoA dehydrogenase/oxidase C-terminal" evidence="5">
    <location>
        <begin position="236"/>
        <end position="368"/>
    </location>
</feature>
<evidence type="ECO:0000256" key="2">
    <source>
        <dbReference type="ARBA" id="ARBA00009347"/>
    </source>
</evidence>
<dbReference type="GO" id="GO:0050660">
    <property type="term" value="F:flavin adenine dinucleotide binding"/>
    <property type="evidence" value="ECO:0007669"/>
    <property type="project" value="InterPro"/>
</dbReference>
<keyword evidence="7" id="KW-1185">Reference proteome</keyword>
<evidence type="ECO:0000256" key="1">
    <source>
        <dbReference type="ARBA" id="ARBA00001974"/>
    </source>
</evidence>
<evidence type="ECO:0000313" key="6">
    <source>
        <dbReference type="EMBL" id="MDQ0363886.1"/>
    </source>
</evidence>
<dbReference type="RefSeq" id="WP_307234856.1">
    <property type="nucleotide sequence ID" value="NZ_JAUSUZ010000001.1"/>
</dbReference>
<protein>
    <submittedName>
        <fullName evidence="6">Alkylation response protein AidB-like acyl-CoA dehydrogenase</fullName>
    </submittedName>
</protein>
<dbReference type="CDD" id="cd00567">
    <property type="entry name" value="ACAD"/>
    <property type="match status" value="1"/>
</dbReference>
<dbReference type="InterPro" id="IPR046373">
    <property type="entry name" value="Acyl-CoA_Oxase/DH_mid-dom_sf"/>
</dbReference>
<dbReference type="InterPro" id="IPR037069">
    <property type="entry name" value="AcylCoA_DH/ox_N_sf"/>
</dbReference>
<dbReference type="Pfam" id="PF00441">
    <property type="entry name" value="Acyl-CoA_dh_1"/>
    <property type="match status" value="1"/>
</dbReference>
<dbReference type="InterPro" id="IPR009075">
    <property type="entry name" value="AcylCo_DH/oxidase_C"/>
</dbReference>